<organism evidence="5 6">
    <name type="scientific">Microbacterium ginsengisoli</name>
    <dbReference type="NCBI Taxonomy" id="400772"/>
    <lineage>
        <taxon>Bacteria</taxon>
        <taxon>Bacillati</taxon>
        <taxon>Actinomycetota</taxon>
        <taxon>Actinomycetes</taxon>
        <taxon>Micrococcales</taxon>
        <taxon>Microbacteriaceae</taxon>
        <taxon>Microbacterium</taxon>
    </lineage>
</organism>
<dbReference type="SUPFAM" id="SSF51735">
    <property type="entry name" value="NAD(P)-binding Rossmann-fold domains"/>
    <property type="match status" value="1"/>
</dbReference>
<feature type="domain" description="Gfo/Idh/MocA-like oxidoreductase N-terminal" evidence="3">
    <location>
        <begin position="84"/>
        <end position="199"/>
    </location>
</feature>
<dbReference type="Pfam" id="PF22725">
    <property type="entry name" value="GFO_IDH_MocA_C3"/>
    <property type="match status" value="1"/>
</dbReference>
<dbReference type="Proteomes" id="UP000257479">
    <property type="component" value="Unassembled WGS sequence"/>
</dbReference>
<evidence type="ECO:0000313" key="6">
    <source>
        <dbReference type="Proteomes" id="UP000257479"/>
    </source>
</evidence>
<feature type="compositionally biased region" description="Basic residues" evidence="2">
    <location>
        <begin position="29"/>
        <end position="46"/>
    </location>
</feature>
<dbReference type="InterPro" id="IPR036291">
    <property type="entry name" value="NAD(P)-bd_dom_sf"/>
</dbReference>
<comment type="caution">
    <text evidence="5">The sequence shown here is derived from an EMBL/GenBank/DDBJ whole genome shotgun (WGS) entry which is preliminary data.</text>
</comment>
<accession>A0A3C1KBT7</accession>
<gene>
    <name evidence="5" type="ORF">DCP95_06195</name>
</gene>
<dbReference type="Gene3D" id="3.30.360.10">
    <property type="entry name" value="Dihydrodipicolinate Reductase, domain 2"/>
    <property type="match status" value="1"/>
</dbReference>
<dbReference type="AlphaFoldDB" id="A0A3C1KBT7"/>
<evidence type="ECO:0000256" key="1">
    <source>
        <dbReference type="ARBA" id="ARBA00023027"/>
    </source>
</evidence>
<name>A0A3C1KBT7_9MICO</name>
<reference evidence="5 6" key="1">
    <citation type="journal article" date="2018" name="Nat. Biotechnol.">
        <title>A standardized bacterial taxonomy based on genome phylogeny substantially revises the tree of life.</title>
        <authorList>
            <person name="Parks D.H."/>
            <person name="Chuvochina M."/>
            <person name="Waite D.W."/>
            <person name="Rinke C."/>
            <person name="Skarshewski A."/>
            <person name="Chaumeil P.A."/>
            <person name="Hugenholtz P."/>
        </authorList>
    </citation>
    <scope>NUCLEOTIDE SEQUENCE [LARGE SCALE GENOMIC DNA]</scope>
    <source>
        <strain evidence="5">UBA9152</strain>
    </source>
</reference>
<evidence type="ECO:0000256" key="2">
    <source>
        <dbReference type="SAM" id="MobiDB-lite"/>
    </source>
</evidence>
<dbReference type="Pfam" id="PF01408">
    <property type="entry name" value="GFO_IDH_MocA"/>
    <property type="match status" value="1"/>
</dbReference>
<dbReference type="Gene3D" id="3.40.50.720">
    <property type="entry name" value="NAD(P)-binding Rossmann-like Domain"/>
    <property type="match status" value="1"/>
</dbReference>
<evidence type="ECO:0000313" key="5">
    <source>
        <dbReference type="EMBL" id="HAN24150.1"/>
    </source>
</evidence>
<feature type="compositionally biased region" description="Basic and acidic residues" evidence="2">
    <location>
        <begin position="10"/>
        <end position="28"/>
    </location>
</feature>
<dbReference type="SUPFAM" id="SSF55347">
    <property type="entry name" value="Glyceraldehyde-3-phosphate dehydrogenase-like, C-terminal domain"/>
    <property type="match status" value="1"/>
</dbReference>
<dbReference type="PANTHER" id="PTHR43377">
    <property type="entry name" value="BILIVERDIN REDUCTASE A"/>
    <property type="match status" value="1"/>
</dbReference>
<feature type="region of interest" description="Disordered" evidence="2">
    <location>
        <begin position="1"/>
        <end position="70"/>
    </location>
</feature>
<dbReference type="EMBL" id="DMNG01000105">
    <property type="protein sequence ID" value="HAN24150.1"/>
    <property type="molecule type" value="Genomic_DNA"/>
</dbReference>
<protein>
    <submittedName>
        <fullName evidence="5">Oxidoreductase</fullName>
    </submittedName>
</protein>
<dbReference type="InterPro" id="IPR055170">
    <property type="entry name" value="GFO_IDH_MocA-like_dom"/>
</dbReference>
<dbReference type="InterPro" id="IPR000683">
    <property type="entry name" value="Gfo/Idh/MocA-like_OxRdtase_N"/>
</dbReference>
<proteinExistence type="predicted"/>
<feature type="domain" description="GFO/IDH/MocA-like oxidoreductase" evidence="4">
    <location>
        <begin position="211"/>
        <end position="347"/>
    </location>
</feature>
<feature type="compositionally biased region" description="Basic and acidic residues" evidence="2">
    <location>
        <begin position="50"/>
        <end position="60"/>
    </location>
</feature>
<dbReference type="InterPro" id="IPR051450">
    <property type="entry name" value="Gfo/Idh/MocA_Oxidoreductases"/>
</dbReference>
<dbReference type="GO" id="GO:0000166">
    <property type="term" value="F:nucleotide binding"/>
    <property type="evidence" value="ECO:0007669"/>
    <property type="project" value="InterPro"/>
</dbReference>
<evidence type="ECO:0000259" key="4">
    <source>
        <dbReference type="Pfam" id="PF22725"/>
    </source>
</evidence>
<evidence type="ECO:0000259" key="3">
    <source>
        <dbReference type="Pfam" id="PF01408"/>
    </source>
</evidence>
<dbReference type="PANTHER" id="PTHR43377:SF1">
    <property type="entry name" value="BILIVERDIN REDUCTASE A"/>
    <property type="match status" value="1"/>
</dbReference>
<keyword evidence="1" id="KW-0520">NAD</keyword>
<sequence>MRAVRRRARRGDLACAEHHRGPHDPRDRASHRRRGRDVAGRRRRLPRLPGDGKPRADAAARARAAVRPRRAPHVAAERRVSRVRLGAIGAGWWATSNHFPIFQAREDVELVGVCGLGDDVFAVRDRFGFGMATHDIDELLDAGLDAVVITTPHDLHYPAVVAALDRGLHVLCEKPMTLHAGQAWDLARRAETAGVHLLVPYGWNYKPFTVAAKRLLDEGAIGEIQYALCHMASPTRGLFGGDPTHMLERWESATAPQQSTWASPAHGGGYAHGQVTHSSALLFWLTGLRARTVAGRTAHAGSAVDLFDAAVVRFDNGALASLSGAATLADGDPYQVDIRLFGSDGVLMIDVERERVRLSRYDGGHEELVIPPGEGEYECLVPPARFIDLITGAHTDNNSTADVAARSVELIEALLRSSADDGREVRIHD</sequence>